<feature type="region of interest" description="Disordered" evidence="6">
    <location>
        <begin position="186"/>
        <end position="211"/>
    </location>
</feature>
<comment type="similarity">
    <text evidence="5">Belongs to the bacterial ribosomal protein bL25 family. CTC subfamily.</text>
</comment>
<dbReference type="SUPFAM" id="SSF50715">
    <property type="entry name" value="Ribosomal protein L25-like"/>
    <property type="match status" value="1"/>
</dbReference>
<evidence type="ECO:0000313" key="10">
    <source>
        <dbReference type="Proteomes" id="UP001054846"/>
    </source>
</evidence>
<keyword evidence="1 5" id="KW-0699">rRNA-binding</keyword>
<dbReference type="InterPro" id="IPR037121">
    <property type="entry name" value="Ribosomal_bL25_C"/>
</dbReference>
<dbReference type="RefSeq" id="WP_230841084.1">
    <property type="nucleotide sequence ID" value="NZ_CP063845.1"/>
</dbReference>
<dbReference type="InterPro" id="IPR020930">
    <property type="entry name" value="Ribosomal_uL5_bac-type"/>
</dbReference>
<dbReference type="NCBIfam" id="TIGR00731">
    <property type="entry name" value="bL25_bact_ctc"/>
    <property type="match status" value="1"/>
</dbReference>
<keyword evidence="2 5" id="KW-0694">RNA-binding</keyword>
<evidence type="ECO:0000256" key="5">
    <source>
        <dbReference type="HAMAP-Rule" id="MF_01334"/>
    </source>
</evidence>
<evidence type="ECO:0000256" key="1">
    <source>
        <dbReference type="ARBA" id="ARBA00022730"/>
    </source>
</evidence>
<comment type="subunit">
    <text evidence="5">Part of the 50S ribosomal subunit; part of the 5S rRNA/L5/L18/L25 subcomplex. Contacts the 5S rRNA. Binds to the 5S rRNA independently of L5 and L18.</text>
</comment>
<dbReference type="GO" id="GO:0005840">
    <property type="term" value="C:ribosome"/>
    <property type="evidence" value="ECO:0007669"/>
    <property type="project" value="UniProtKB-KW"/>
</dbReference>
<proteinExistence type="inferred from homology"/>
<gene>
    <name evidence="5" type="primary">rplY</name>
    <name evidence="5" type="synonym">ctc</name>
    <name evidence="9" type="ORF">ISF26_20025</name>
</gene>
<evidence type="ECO:0000256" key="4">
    <source>
        <dbReference type="ARBA" id="ARBA00023274"/>
    </source>
</evidence>
<dbReference type="InterPro" id="IPR029751">
    <property type="entry name" value="Ribosomal_L25_dom"/>
</dbReference>
<dbReference type="InterPro" id="IPR001021">
    <property type="entry name" value="Ribosomal_bL25_long"/>
</dbReference>
<dbReference type="Proteomes" id="UP001054846">
    <property type="component" value="Chromosome"/>
</dbReference>
<organism evidence="9 10">
    <name type="scientific">Gloeobacter morelensis MG652769</name>
    <dbReference type="NCBI Taxonomy" id="2781736"/>
    <lineage>
        <taxon>Bacteria</taxon>
        <taxon>Bacillati</taxon>
        <taxon>Cyanobacteriota</taxon>
        <taxon>Cyanophyceae</taxon>
        <taxon>Gloeobacterales</taxon>
        <taxon>Gloeobacteraceae</taxon>
        <taxon>Gloeobacter</taxon>
        <taxon>Gloeobacter morelensis</taxon>
    </lineage>
</organism>
<reference evidence="9 10" key="1">
    <citation type="journal article" date="2021" name="Genome Biol. Evol.">
        <title>Complete Genome Sequencing of a Novel Gloeobacter Species from a Waterfall Cave in Mexico.</title>
        <authorList>
            <person name="Saw J.H."/>
            <person name="Cardona T."/>
            <person name="Montejano G."/>
        </authorList>
    </citation>
    <scope>NUCLEOTIDE SEQUENCE [LARGE SCALE GENOMIC DNA]</scope>
    <source>
        <strain evidence="9">MG652769</strain>
    </source>
</reference>
<keyword evidence="3 5" id="KW-0689">Ribosomal protein</keyword>
<dbReference type="HAMAP" id="MF_01334">
    <property type="entry name" value="Ribosomal_bL25_CTC"/>
    <property type="match status" value="1"/>
</dbReference>
<dbReference type="Pfam" id="PF01386">
    <property type="entry name" value="Ribosomal_L25p"/>
    <property type="match status" value="1"/>
</dbReference>
<dbReference type="Pfam" id="PF14693">
    <property type="entry name" value="Ribosomal_TL5_C"/>
    <property type="match status" value="1"/>
</dbReference>
<feature type="domain" description="Large ribosomal subunit protein bL25 beta" evidence="8">
    <location>
        <begin position="101"/>
        <end position="182"/>
    </location>
</feature>
<accession>A0ABY3PK41</accession>
<protein>
    <recommendedName>
        <fullName evidence="5">Large ribosomal subunit protein bL25</fullName>
    </recommendedName>
    <alternativeName>
        <fullName evidence="5">General stress protein CTC</fullName>
    </alternativeName>
</protein>
<dbReference type="Gene3D" id="2.170.120.20">
    <property type="entry name" value="Ribosomal protein L25, beta domain"/>
    <property type="match status" value="1"/>
</dbReference>
<dbReference type="Gene3D" id="2.40.240.10">
    <property type="entry name" value="Ribosomal Protein L25, Chain P"/>
    <property type="match status" value="1"/>
</dbReference>
<name>A0ABY3PK41_9CYAN</name>
<dbReference type="InterPro" id="IPR011035">
    <property type="entry name" value="Ribosomal_bL25/Gln-tRNA_synth"/>
</dbReference>
<dbReference type="InterPro" id="IPR020056">
    <property type="entry name" value="Rbsml_bL25/Gln-tRNA_synth_N"/>
</dbReference>
<dbReference type="NCBIfam" id="NF004139">
    <property type="entry name" value="PRK05618.4-2"/>
    <property type="match status" value="1"/>
</dbReference>
<evidence type="ECO:0000256" key="6">
    <source>
        <dbReference type="SAM" id="MobiDB-lite"/>
    </source>
</evidence>
<keyword evidence="10" id="KW-1185">Reference proteome</keyword>
<evidence type="ECO:0000313" key="9">
    <source>
        <dbReference type="EMBL" id="UFP94026.1"/>
    </source>
</evidence>
<sequence>MTIQLTLKQRVTGAQPRAMRRAGRIPAVLYGHRGTQSLALELEQRTAEDLLKRVTINNTILPLKVERGWSGDVLLREVQHDAVGGKLLHLSFFAVAGHGSITLDLPLVFTGEAVGVKVDGGLLEKVITQLTVHTAPTEVPEAIEVDISTMQVGDMLYVRDLVLPPGIEVVNTPDLVVAHLTPSPTGRALESMEAAESATEQPGEQPATAAG</sequence>
<evidence type="ECO:0000256" key="3">
    <source>
        <dbReference type="ARBA" id="ARBA00022980"/>
    </source>
</evidence>
<dbReference type="CDD" id="cd00495">
    <property type="entry name" value="Ribosomal_L25_TL5_CTC"/>
    <property type="match status" value="1"/>
</dbReference>
<dbReference type="PANTHER" id="PTHR33284">
    <property type="entry name" value="RIBOSOMAL PROTEIN L25/GLN-TRNA SYNTHETASE, ANTI-CODON-BINDING DOMAIN-CONTAINING PROTEIN"/>
    <property type="match status" value="1"/>
</dbReference>
<evidence type="ECO:0000259" key="8">
    <source>
        <dbReference type="Pfam" id="PF14693"/>
    </source>
</evidence>
<dbReference type="EMBL" id="CP063845">
    <property type="protein sequence ID" value="UFP94026.1"/>
    <property type="molecule type" value="Genomic_DNA"/>
</dbReference>
<feature type="domain" description="Large ribosomal subunit protein bL25 L25" evidence="7">
    <location>
        <begin position="6"/>
        <end position="92"/>
    </location>
</feature>
<keyword evidence="4 5" id="KW-0687">Ribonucleoprotein</keyword>
<dbReference type="InterPro" id="IPR020057">
    <property type="entry name" value="Ribosomal_bL25_b-dom"/>
</dbReference>
<comment type="function">
    <text evidence="5">This is one of the proteins that binds to the 5S RNA in the ribosome where it forms part of the central protuberance.</text>
</comment>
<evidence type="ECO:0000256" key="2">
    <source>
        <dbReference type="ARBA" id="ARBA00022884"/>
    </source>
</evidence>
<evidence type="ECO:0000259" key="7">
    <source>
        <dbReference type="Pfam" id="PF01386"/>
    </source>
</evidence>
<dbReference type="PANTHER" id="PTHR33284:SF1">
    <property type="entry name" value="RIBOSOMAL PROTEIN L25_GLN-TRNA SYNTHETASE, ANTI-CODON-BINDING DOMAIN-CONTAINING PROTEIN"/>
    <property type="match status" value="1"/>
</dbReference>